<feature type="domain" description="Sensor histidine kinase NatK-like C-terminal" evidence="2">
    <location>
        <begin position="325"/>
        <end position="419"/>
    </location>
</feature>
<dbReference type="Gene3D" id="3.30.565.10">
    <property type="entry name" value="Histidine kinase-like ATPase, C-terminal domain"/>
    <property type="match status" value="1"/>
</dbReference>
<feature type="transmembrane region" description="Helical" evidence="1">
    <location>
        <begin position="152"/>
        <end position="173"/>
    </location>
</feature>
<feature type="transmembrane region" description="Helical" evidence="1">
    <location>
        <begin position="32"/>
        <end position="51"/>
    </location>
</feature>
<dbReference type="SUPFAM" id="SSF55874">
    <property type="entry name" value="ATPase domain of HSP90 chaperone/DNA topoisomerase II/histidine kinase"/>
    <property type="match status" value="1"/>
</dbReference>
<dbReference type="EMBL" id="FQXV01000017">
    <property type="protein sequence ID" value="SHI22228.1"/>
    <property type="molecule type" value="Genomic_DNA"/>
</dbReference>
<dbReference type="OrthoDB" id="3173688at2"/>
<dbReference type="CDD" id="cd16935">
    <property type="entry name" value="HATPase_AgrC-ComD-like"/>
    <property type="match status" value="1"/>
</dbReference>
<feature type="transmembrane region" description="Helical" evidence="1">
    <location>
        <begin position="122"/>
        <end position="140"/>
    </location>
</feature>
<dbReference type="RefSeq" id="WP_073082318.1">
    <property type="nucleotide sequence ID" value="NZ_FQXV01000017.1"/>
</dbReference>
<name>A0A1M5ZDF0_9FIRM</name>
<evidence type="ECO:0000313" key="3">
    <source>
        <dbReference type="EMBL" id="SHI22228.1"/>
    </source>
</evidence>
<dbReference type="PANTHER" id="PTHR40448">
    <property type="entry name" value="TWO-COMPONENT SENSOR HISTIDINE KINASE"/>
    <property type="match status" value="1"/>
</dbReference>
<dbReference type="InterPro" id="IPR032834">
    <property type="entry name" value="NatK-like_C"/>
</dbReference>
<reference evidence="3 4" key="1">
    <citation type="submission" date="2016-11" db="EMBL/GenBank/DDBJ databases">
        <authorList>
            <person name="Jaros S."/>
            <person name="Januszkiewicz K."/>
            <person name="Wedrychowicz H."/>
        </authorList>
    </citation>
    <scope>NUCLEOTIDE SEQUENCE [LARGE SCALE GENOMIC DNA]</scope>
    <source>
        <strain evidence="3 4">DSM 10068</strain>
    </source>
</reference>
<dbReference type="Pfam" id="PF14501">
    <property type="entry name" value="HATPase_c_5"/>
    <property type="match status" value="1"/>
</dbReference>
<accession>A0A1M5ZDF0</accession>
<keyword evidence="1" id="KW-1133">Transmembrane helix</keyword>
<protein>
    <submittedName>
        <fullName evidence="3">GHKL domain-containing protein</fullName>
    </submittedName>
</protein>
<feature type="transmembrane region" description="Helical" evidence="1">
    <location>
        <begin position="57"/>
        <end position="75"/>
    </location>
</feature>
<sequence length="431" mass="48421">MYILIEIANVVLGIVIISIYLKGLYQNYEKKLPVILALYAVAGIGLSVLSVMPINPFIRLGFTCISILLLAKYLFGAKWLTSLYSALLFSAIAIIVENICSGLIIAFGVSSNEIYKYGNYRVIYLVFSELVELFAVYLVVRLSQWKKTNESLFSAVPLLLCQIFSIFICYVMYLGALKTATQITVSFIIGALGILYINIVIFLYVERIKKVSEIKKQNELAEQQYESKLEYFEQVKEDQAETRALWHDIKKYLNTMTELINMNDTVHARECIDQVTELFAEIGNVVDVGNTVISAVLNHSVQKARRLGVDTDLDVRVQPDLNIPAADLSVIIGNTFDNAIEACGRLESAGKKITVQLIEKNSILFYEITNPYDPRLPAEKKDPKRHGFGLKNVKRCLDKYKGTMYTESDGAMYRVSININIPGEHSGPLAS</sequence>
<evidence type="ECO:0000313" key="4">
    <source>
        <dbReference type="Proteomes" id="UP000183995"/>
    </source>
</evidence>
<organism evidence="3 4">
    <name type="scientific">Sporobacter termitidis DSM 10068</name>
    <dbReference type="NCBI Taxonomy" id="1123282"/>
    <lineage>
        <taxon>Bacteria</taxon>
        <taxon>Bacillati</taxon>
        <taxon>Bacillota</taxon>
        <taxon>Clostridia</taxon>
        <taxon>Eubacteriales</taxon>
        <taxon>Oscillospiraceae</taxon>
        <taxon>Sporobacter</taxon>
    </lineage>
</organism>
<evidence type="ECO:0000256" key="1">
    <source>
        <dbReference type="SAM" id="Phobius"/>
    </source>
</evidence>
<dbReference type="PANTHER" id="PTHR40448:SF1">
    <property type="entry name" value="TWO-COMPONENT SENSOR HISTIDINE KINASE"/>
    <property type="match status" value="1"/>
</dbReference>
<dbReference type="Proteomes" id="UP000183995">
    <property type="component" value="Unassembled WGS sequence"/>
</dbReference>
<gene>
    <name evidence="3" type="ORF">SAMN02745823_03570</name>
</gene>
<dbReference type="STRING" id="1123282.SAMN02745823_03570"/>
<feature type="transmembrane region" description="Helical" evidence="1">
    <location>
        <begin position="185"/>
        <end position="205"/>
    </location>
</feature>
<keyword evidence="1" id="KW-0472">Membrane</keyword>
<feature type="transmembrane region" description="Helical" evidence="1">
    <location>
        <begin position="87"/>
        <end position="110"/>
    </location>
</feature>
<dbReference type="InterPro" id="IPR036890">
    <property type="entry name" value="HATPase_C_sf"/>
</dbReference>
<keyword evidence="1" id="KW-0812">Transmembrane</keyword>
<dbReference type="AlphaFoldDB" id="A0A1M5ZDF0"/>
<proteinExistence type="predicted"/>
<evidence type="ECO:0000259" key="2">
    <source>
        <dbReference type="Pfam" id="PF14501"/>
    </source>
</evidence>
<feature type="transmembrane region" description="Helical" evidence="1">
    <location>
        <begin position="6"/>
        <end position="25"/>
    </location>
</feature>
<keyword evidence="4" id="KW-1185">Reference proteome</keyword>
<dbReference type="GO" id="GO:0042802">
    <property type="term" value="F:identical protein binding"/>
    <property type="evidence" value="ECO:0007669"/>
    <property type="project" value="TreeGrafter"/>
</dbReference>